<dbReference type="EMBL" id="BFEA01000002">
    <property type="protein sequence ID" value="GBG58921.1"/>
    <property type="molecule type" value="Genomic_DNA"/>
</dbReference>
<dbReference type="GO" id="GO:0012505">
    <property type="term" value="C:endomembrane system"/>
    <property type="evidence" value="ECO:0007669"/>
    <property type="project" value="UniProtKB-SubCell"/>
</dbReference>
<sequence>MAALCSLRRKRPPLDPLCMGMADVFMGLSSRRSSADLHVEDRRASPIRQATRETLRSWPLSTAGCLGTSVLPTVVLLLLLFHSAVFMAGVHAEAAAAAVDKSTTLASAATLPLRFGHNNPLWRCSAPNQCRRWLRDEAHMRVYGSVLTLGYFFAEISIGTPPQNFSVIVDTGSSLTYVPCASCGHCGNHVSPPFSPAKSSTYKVTPCGTSECLSCSGNVCNYYIAYGEGSTTQGILGTDVVTFGLGSPKSISAQLSFGCAQYEDSHLYLQRVDGVMGLGRGSKSFINQLVEAKAIADSFAVCYVGIGEDNIAGNDDGPMGALLLGTTLGDAPGIIYTPLDMTLRRWETGDKGCTSLVEVGGPSMLPNDTEGERCPNQTTILESCGVSPEGGGVIRVEEVGVLEPRVSSYEDQVVGIKVTESEEVNEGNKEVRADNPSVTPLTTLPPEEQRKEKKTQDPGQEVGMGDGLGRCPGKEVGGRKSGKEREKEEVGMRSGCEGSSDRGGGRRNLGMEEGRDGSWDRGGGRRNLGIGQGQGRKGRGGEVETGRSGWEVGTGRSGWETGTEEGEVGIRSGGRDGRWKEREKEEDGMGVGIEEEGGGI</sequence>
<reference evidence="12 13" key="1">
    <citation type="journal article" date="2018" name="Cell">
        <title>The Chara Genome: Secondary Complexity and Implications for Plant Terrestrialization.</title>
        <authorList>
            <person name="Nishiyama T."/>
            <person name="Sakayama H."/>
            <person name="Vries J.D."/>
            <person name="Buschmann H."/>
            <person name="Saint-Marcoux D."/>
            <person name="Ullrich K.K."/>
            <person name="Haas F.B."/>
            <person name="Vanderstraeten L."/>
            <person name="Becker D."/>
            <person name="Lang D."/>
            <person name="Vosolsobe S."/>
            <person name="Rombauts S."/>
            <person name="Wilhelmsson P.K.I."/>
            <person name="Janitza P."/>
            <person name="Kern R."/>
            <person name="Heyl A."/>
            <person name="Rumpler F."/>
            <person name="Villalobos L.I.A.C."/>
            <person name="Clay J.M."/>
            <person name="Skokan R."/>
            <person name="Toyoda A."/>
            <person name="Suzuki Y."/>
            <person name="Kagoshima H."/>
            <person name="Schijlen E."/>
            <person name="Tajeshwar N."/>
            <person name="Catarino B."/>
            <person name="Hetherington A.J."/>
            <person name="Saltykova A."/>
            <person name="Bonnot C."/>
            <person name="Breuninger H."/>
            <person name="Symeonidi A."/>
            <person name="Radhakrishnan G.V."/>
            <person name="Van Nieuwerburgh F."/>
            <person name="Deforce D."/>
            <person name="Chang C."/>
            <person name="Karol K.G."/>
            <person name="Hedrich R."/>
            <person name="Ulvskov P."/>
            <person name="Glockner G."/>
            <person name="Delwiche C.F."/>
            <person name="Petrasek J."/>
            <person name="Van de Peer Y."/>
            <person name="Friml J."/>
            <person name="Beilby M."/>
            <person name="Dolan L."/>
            <person name="Kohara Y."/>
            <person name="Sugano S."/>
            <person name="Fujiyama A."/>
            <person name="Delaux P.-M."/>
            <person name="Quint M."/>
            <person name="TheiBen G."/>
            <person name="Hagemann M."/>
            <person name="Harholt J."/>
            <person name="Dunand C."/>
            <person name="Zachgo S."/>
            <person name="Langdale J."/>
            <person name="Maumus F."/>
            <person name="Straeten D.V.D."/>
            <person name="Gould S.B."/>
            <person name="Rensing S.A."/>
        </authorList>
    </citation>
    <scope>NUCLEOTIDE SEQUENCE [LARGE SCALE GENOMIC DNA]</scope>
    <source>
        <strain evidence="12 13">S276</strain>
    </source>
</reference>
<keyword evidence="5" id="KW-0378">Hydrolase</keyword>
<dbReference type="InterPro" id="IPR001461">
    <property type="entry name" value="Aspartic_peptidase_A1"/>
</dbReference>
<keyword evidence="2" id="KW-0645">Protease</keyword>
<feature type="compositionally biased region" description="Acidic residues" evidence="9">
    <location>
        <begin position="588"/>
        <end position="600"/>
    </location>
</feature>
<evidence type="ECO:0000256" key="9">
    <source>
        <dbReference type="SAM" id="MobiDB-lite"/>
    </source>
</evidence>
<organism evidence="12 13">
    <name type="scientific">Chara braunii</name>
    <name type="common">Braun's stonewort</name>
    <dbReference type="NCBI Taxonomy" id="69332"/>
    <lineage>
        <taxon>Eukaryota</taxon>
        <taxon>Viridiplantae</taxon>
        <taxon>Streptophyta</taxon>
        <taxon>Charophyceae</taxon>
        <taxon>Charales</taxon>
        <taxon>Characeae</taxon>
        <taxon>Chara</taxon>
    </lineage>
</organism>
<evidence type="ECO:0000256" key="5">
    <source>
        <dbReference type="ARBA" id="ARBA00022801"/>
    </source>
</evidence>
<evidence type="ECO:0000256" key="1">
    <source>
        <dbReference type="ARBA" id="ARBA00007447"/>
    </source>
</evidence>
<dbReference type="PROSITE" id="PS00141">
    <property type="entry name" value="ASP_PROTEASE"/>
    <property type="match status" value="1"/>
</dbReference>
<feature type="domain" description="Peptidase A1" evidence="11">
    <location>
        <begin position="152"/>
        <end position="279"/>
    </location>
</feature>
<dbReference type="STRING" id="69332.A0A388JMC3"/>
<gene>
    <name evidence="12" type="ORF">CBR_g24272</name>
</gene>
<dbReference type="InterPro" id="IPR032861">
    <property type="entry name" value="TAXi_N"/>
</dbReference>
<comment type="caution">
    <text evidence="12">The sequence shown here is derived from an EMBL/GenBank/DDBJ whole genome shotgun (WGS) entry which is preliminary data.</text>
</comment>
<evidence type="ECO:0000256" key="2">
    <source>
        <dbReference type="ARBA" id="ARBA00022670"/>
    </source>
</evidence>
<dbReference type="InterPro" id="IPR033121">
    <property type="entry name" value="PEPTIDASE_A1"/>
</dbReference>
<evidence type="ECO:0000256" key="7">
    <source>
        <dbReference type="ARBA" id="ARBA00023136"/>
    </source>
</evidence>
<keyword evidence="4" id="KW-0732">Signal</keyword>
<dbReference type="InterPro" id="IPR021109">
    <property type="entry name" value="Peptidase_aspartic_dom_sf"/>
</dbReference>
<evidence type="ECO:0000259" key="11">
    <source>
        <dbReference type="PROSITE" id="PS51767"/>
    </source>
</evidence>
<proteinExistence type="inferred from homology"/>
<evidence type="ECO:0000256" key="6">
    <source>
        <dbReference type="ARBA" id="ARBA00022989"/>
    </source>
</evidence>
<dbReference type="GO" id="GO:0006508">
    <property type="term" value="P:proteolysis"/>
    <property type="evidence" value="ECO:0007669"/>
    <property type="project" value="UniProtKB-KW"/>
</dbReference>
<dbReference type="SUPFAM" id="SSF50630">
    <property type="entry name" value="Acid proteases"/>
    <property type="match status" value="1"/>
</dbReference>
<dbReference type="PANTHER" id="PTHR13683">
    <property type="entry name" value="ASPARTYL PROTEASES"/>
    <property type="match status" value="1"/>
</dbReference>
<evidence type="ECO:0000256" key="8">
    <source>
        <dbReference type="ARBA" id="ARBA00046288"/>
    </source>
</evidence>
<accession>A0A388JMC3</accession>
<evidence type="ECO:0000256" key="10">
    <source>
        <dbReference type="SAM" id="Phobius"/>
    </source>
</evidence>
<evidence type="ECO:0000256" key="3">
    <source>
        <dbReference type="ARBA" id="ARBA00022692"/>
    </source>
</evidence>
<feature type="compositionally biased region" description="Basic and acidic residues" evidence="9">
    <location>
        <begin position="447"/>
        <end position="456"/>
    </location>
</feature>
<feature type="compositionally biased region" description="Basic and acidic residues" evidence="9">
    <location>
        <begin position="472"/>
        <end position="491"/>
    </location>
</feature>
<comment type="similarity">
    <text evidence="1">Belongs to the peptidase A1 family.</text>
</comment>
<feature type="compositionally biased region" description="Basic and acidic residues" evidence="9">
    <location>
        <begin position="499"/>
        <end position="523"/>
    </location>
</feature>
<keyword evidence="6 10" id="KW-1133">Transmembrane helix</keyword>
<feature type="transmembrane region" description="Helical" evidence="10">
    <location>
        <begin position="58"/>
        <end position="81"/>
    </location>
</feature>
<dbReference type="InterPro" id="IPR001969">
    <property type="entry name" value="Aspartic_peptidase_AS"/>
</dbReference>
<dbReference type="Pfam" id="PF14543">
    <property type="entry name" value="TAXi_N"/>
    <property type="match status" value="1"/>
</dbReference>
<dbReference type="Gene3D" id="2.40.70.10">
    <property type="entry name" value="Acid Proteases"/>
    <property type="match status" value="1"/>
</dbReference>
<dbReference type="Proteomes" id="UP000265515">
    <property type="component" value="Unassembled WGS sequence"/>
</dbReference>
<dbReference type="GO" id="GO:0004190">
    <property type="term" value="F:aspartic-type endopeptidase activity"/>
    <property type="evidence" value="ECO:0007669"/>
    <property type="project" value="InterPro"/>
</dbReference>
<dbReference type="AlphaFoldDB" id="A0A388JMC3"/>
<dbReference type="InterPro" id="IPR034164">
    <property type="entry name" value="Pepsin-like_dom"/>
</dbReference>
<dbReference type="PROSITE" id="PS51767">
    <property type="entry name" value="PEPTIDASE_A1"/>
    <property type="match status" value="1"/>
</dbReference>
<protein>
    <recommendedName>
        <fullName evidence="11">Peptidase A1 domain-containing protein</fullName>
    </recommendedName>
</protein>
<dbReference type="PANTHER" id="PTHR13683:SF375">
    <property type="entry name" value="PEPTIDASE A1 DOMAIN-CONTAINING PROTEIN"/>
    <property type="match status" value="1"/>
</dbReference>
<name>A0A388JMC3_CHABU</name>
<evidence type="ECO:0000256" key="4">
    <source>
        <dbReference type="ARBA" id="ARBA00022729"/>
    </source>
</evidence>
<dbReference type="Gramene" id="GBG58921">
    <property type="protein sequence ID" value="GBG58921"/>
    <property type="gene ID" value="CBR_g24272"/>
</dbReference>
<comment type="subcellular location">
    <subcellularLocation>
        <location evidence="8">Endomembrane system</location>
        <topology evidence="8">Single-pass type I membrane protein</topology>
    </subcellularLocation>
</comment>
<keyword evidence="7 10" id="KW-0472">Membrane</keyword>
<feature type="region of interest" description="Disordered" evidence="9">
    <location>
        <begin position="418"/>
        <end position="600"/>
    </location>
</feature>
<feature type="compositionally biased region" description="Basic and acidic residues" evidence="9">
    <location>
        <begin position="573"/>
        <end position="587"/>
    </location>
</feature>
<evidence type="ECO:0000313" key="13">
    <source>
        <dbReference type="Proteomes" id="UP000265515"/>
    </source>
</evidence>
<dbReference type="OrthoDB" id="2747330at2759"/>
<evidence type="ECO:0000313" key="12">
    <source>
        <dbReference type="EMBL" id="GBG58921.1"/>
    </source>
</evidence>
<dbReference type="CDD" id="cd05471">
    <property type="entry name" value="pepsin_like"/>
    <property type="match status" value="1"/>
</dbReference>
<keyword evidence="13" id="KW-1185">Reference proteome</keyword>
<keyword evidence="3 10" id="KW-0812">Transmembrane</keyword>